<keyword evidence="2 6" id="KW-0812">Transmembrane</keyword>
<comment type="subcellular location">
    <subcellularLocation>
        <location evidence="1">Membrane</location>
        <topology evidence="1">Multi-pass membrane protein</topology>
    </subcellularLocation>
</comment>
<evidence type="ECO:0000313" key="8">
    <source>
        <dbReference type="Proteomes" id="UP000050864"/>
    </source>
</evidence>
<dbReference type="EMBL" id="LDJI01000013">
    <property type="protein sequence ID" value="KRG64552.1"/>
    <property type="molecule type" value="Genomic_DNA"/>
</dbReference>
<evidence type="ECO:0000256" key="3">
    <source>
        <dbReference type="ARBA" id="ARBA00022989"/>
    </source>
</evidence>
<dbReference type="AlphaFoldDB" id="A0A0R0CHR5"/>
<name>A0A0R0CHR5_9GAMM</name>
<evidence type="ECO:0000256" key="6">
    <source>
        <dbReference type="SAM" id="Phobius"/>
    </source>
</evidence>
<dbReference type="InterPro" id="IPR052719">
    <property type="entry name" value="CvpA-like"/>
</dbReference>
<protein>
    <recommendedName>
        <fullName evidence="9">Colicin V synthesis protein</fullName>
    </recommendedName>
</protein>
<dbReference type="PANTHER" id="PTHR36926">
    <property type="entry name" value="COLICIN V PRODUCTION PROTEIN"/>
    <property type="match status" value="1"/>
</dbReference>
<dbReference type="Pfam" id="PF02674">
    <property type="entry name" value="Colicin_V"/>
    <property type="match status" value="1"/>
</dbReference>
<reference evidence="7 8" key="1">
    <citation type="submission" date="2015-05" db="EMBL/GenBank/DDBJ databases">
        <title>Genome sequencing and analysis of members of genus Stenotrophomonas.</title>
        <authorList>
            <person name="Patil P.P."/>
            <person name="Midha S."/>
            <person name="Patil P.B."/>
        </authorList>
    </citation>
    <scope>NUCLEOTIDE SEQUENCE [LARGE SCALE GENOMIC DNA]</scope>
    <source>
        <strain evidence="7 8">DSM 18929</strain>
    </source>
</reference>
<comment type="caution">
    <text evidence="7">The sequence shown here is derived from an EMBL/GenBank/DDBJ whole genome shotgun (WGS) entry which is preliminary data.</text>
</comment>
<dbReference type="PATRIC" id="fig|405444.3.peg.611"/>
<evidence type="ECO:0008006" key="9">
    <source>
        <dbReference type="Google" id="ProtNLM"/>
    </source>
</evidence>
<dbReference type="OrthoDB" id="9810601at2"/>
<feature type="transmembrane region" description="Helical" evidence="6">
    <location>
        <begin position="99"/>
        <end position="122"/>
    </location>
</feature>
<evidence type="ECO:0000256" key="1">
    <source>
        <dbReference type="ARBA" id="ARBA00004141"/>
    </source>
</evidence>
<keyword evidence="3 6" id="KW-1133">Transmembrane helix</keyword>
<evidence type="ECO:0000313" key="7">
    <source>
        <dbReference type="EMBL" id="KRG64552.1"/>
    </source>
</evidence>
<feature type="region of interest" description="Disordered" evidence="5">
    <location>
        <begin position="171"/>
        <end position="248"/>
    </location>
</feature>
<dbReference type="PANTHER" id="PTHR36926:SF1">
    <property type="entry name" value="COLICIN V PRODUCTION PROTEIN"/>
    <property type="match status" value="1"/>
</dbReference>
<evidence type="ECO:0000256" key="5">
    <source>
        <dbReference type="SAM" id="MobiDB-lite"/>
    </source>
</evidence>
<sequence length="248" mass="26042">MVDLVLLAIIALSALFGLIRGLLATVLGVASWVVAGWSAFRFGEQAALTLSAGMAPSPGEYIGGYLLVFIGALLVMALVSWMLRGVVNSTVLLKGPDRLLGLCLGTLRGVLLAVLAVLLMGFTSMTEEPSWRQSVVLPWLQPSVDWLRRKLPQAPELPELPGKALMDLGKSVLTGDNAGPNEADAGNRWPPTGVDAGPANGPLTPPDAGPSADPTRALPSNIDPAQVRPGQPDPIRVEVRGQARPPSR</sequence>
<dbReference type="STRING" id="405444.ABB26_08020"/>
<gene>
    <name evidence="7" type="ORF">ABB26_08020</name>
</gene>
<proteinExistence type="predicted"/>
<keyword evidence="4 6" id="KW-0472">Membrane</keyword>
<dbReference type="InterPro" id="IPR003825">
    <property type="entry name" value="Colicin-V_CvpA"/>
</dbReference>
<keyword evidence="8" id="KW-1185">Reference proteome</keyword>
<dbReference type="GO" id="GO:0016020">
    <property type="term" value="C:membrane"/>
    <property type="evidence" value="ECO:0007669"/>
    <property type="project" value="UniProtKB-SubCell"/>
</dbReference>
<organism evidence="7 8">
    <name type="scientific">Stenotrophomonas humi</name>
    <dbReference type="NCBI Taxonomy" id="405444"/>
    <lineage>
        <taxon>Bacteria</taxon>
        <taxon>Pseudomonadati</taxon>
        <taxon>Pseudomonadota</taxon>
        <taxon>Gammaproteobacteria</taxon>
        <taxon>Lysobacterales</taxon>
        <taxon>Lysobacteraceae</taxon>
        <taxon>Stenotrophomonas</taxon>
    </lineage>
</organism>
<evidence type="ECO:0000256" key="4">
    <source>
        <dbReference type="ARBA" id="ARBA00023136"/>
    </source>
</evidence>
<dbReference type="GO" id="GO:0009403">
    <property type="term" value="P:toxin biosynthetic process"/>
    <property type="evidence" value="ECO:0007669"/>
    <property type="project" value="InterPro"/>
</dbReference>
<accession>A0A0R0CHR5</accession>
<dbReference type="RefSeq" id="WP_057633149.1">
    <property type="nucleotide sequence ID" value="NZ_LDJI01000013.1"/>
</dbReference>
<dbReference type="Proteomes" id="UP000050864">
    <property type="component" value="Unassembled WGS sequence"/>
</dbReference>
<feature type="transmembrane region" description="Helical" evidence="6">
    <location>
        <begin position="62"/>
        <end position="87"/>
    </location>
</feature>
<evidence type="ECO:0000256" key="2">
    <source>
        <dbReference type="ARBA" id="ARBA00022692"/>
    </source>
</evidence>